<keyword evidence="1" id="KW-1133">Transmembrane helix</keyword>
<gene>
    <name evidence="3" type="ORF">FB45DRAFT_945841</name>
</gene>
<dbReference type="EMBL" id="JARKIF010000043">
    <property type="protein sequence ID" value="KAJ7608752.1"/>
    <property type="molecule type" value="Genomic_DNA"/>
</dbReference>
<feature type="transmembrane region" description="Helical" evidence="1">
    <location>
        <begin position="106"/>
        <end position="127"/>
    </location>
</feature>
<keyword evidence="1" id="KW-0472">Membrane</keyword>
<sequence>MPLAGSGCALLLLCLCWLRPLSVGARPVPILLRSPATRGLSLTWTIPGTSQPCNGRVLTTGNFESTTEVPNVQLADLDSTKILAAATVSPSKRSTVVTPGAIIEPVLIAAAVIAFIIAVPCIMMCHLQKRVLDSDKGVDVTSQASLPKPFEPEPEVEQYNVFHTSWQLHAGDLRSVDRTLTSSSSVTTTRQLYISNQVNRAREKVKELEELSSLLLRSASHTSNNQHNQQMRPQLVWLPLRPFKKIIPAFGHWRNDCSVRWGRLSS</sequence>
<keyword evidence="1" id="KW-0812">Transmembrane</keyword>
<keyword evidence="2" id="KW-0732">Signal</keyword>
<protein>
    <recommendedName>
        <fullName evidence="5">Fibronectin type-III domain-containing protein</fullName>
    </recommendedName>
</protein>
<accession>A0AAD7B2F9</accession>
<evidence type="ECO:0000256" key="1">
    <source>
        <dbReference type="SAM" id="Phobius"/>
    </source>
</evidence>
<evidence type="ECO:0008006" key="5">
    <source>
        <dbReference type="Google" id="ProtNLM"/>
    </source>
</evidence>
<proteinExistence type="predicted"/>
<feature type="chain" id="PRO_5042007967" description="Fibronectin type-III domain-containing protein" evidence="2">
    <location>
        <begin position="25"/>
        <end position="266"/>
    </location>
</feature>
<dbReference type="Proteomes" id="UP001221142">
    <property type="component" value="Unassembled WGS sequence"/>
</dbReference>
<feature type="signal peptide" evidence="2">
    <location>
        <begin position="1"/>
        <end position="24"/>
    </location>
</feature>
<organism evidence="3 4">
    <name type="scientific">Roridomyces roridus</name>
    <dbReference type="NCBI Taxonomy" id="1738132"/>
    <lineage>
        <taxon>Eukaryota</taxon>
        <taxon>Fungi</taxon>
        <taxon>Dikarya</taxon>
        <taxon>Basidiomycota</taxon>
        <taxon>Agaricomycotina</taxon>
        <taxon>Agaricomycetes</taxon>
        <taxon>Agaricomycetidae</taxon>
        <taxon>Agaricales</taxon>
        <taxon>Marasmiineae</taxon>
        <taxon>Mycenaceae</taxon>
        <taxon>Roridomyces</taxon>
    </lineage>
</organism>
<name>A0AAD7B2F9_9AGAR</name>
<dbReference type="AlphaFoldDB" id="A0AAD7B2F9"/>
<keyword evidence="4" id="KW-1185">Reference proteome</keyword>
<comment type="caution">
    <text evidence="3">The sequence shown here is derived from an EMBL/GenBank/DDBJ whole genome shotgun (WGS) entry which is preliminary data.</text>
</comment>
<evidence type="ECO:0000313" key="3">
    <source>
        <dbReference type="EMBL" id="KAJ7608752.1"/>
    </source>
</evidence>
<evidence type="ECO:0000313" key="4">
    <source>
        <dbReference type="Proteomes" id="UP001221142"/>
    </source>
</evidence>
<reference evidence="3" key="1">
    <citation type="submission" date="2023-03" db="EMBL/GenBank/DDBJ databases">
        <title>Massive genome expansion in bonnet fungi (Mycena s.s.) driven by repeated elements and novel gene families across ecological guilds.</title>
        <authorList>
            <consortium name="Lawrence Berkeley National Laboratory"/>
            <person name="Harder C.B."/>
            <person name="Miyauchi S."/>
            <person name="Viragh M."/>
            <person name="Kuo A."/>
            <person name="Thoen E."/>
            <person name="Andreopoulos B."/>
            <person name="Lu D."/>
            <person name="Skrede I."/>
            <person name="Drula E."/>
            <person name="Henrissat B."/>
            <person name="Morin E."/>
            <person name="Kohler A."/>
            <person name="Barry K."/>
            <person name="LaButti K."/>
            <person name="Morin E."/>
            <person name="Salamov A."/>
            <person name="Lipzen A."/>
            <person name="Mereny Z."/>
            <person name="Hegedus B."/>
            <person name="Baldrian P."/>
            <person name="Stursova M."/>
            <person name="Weitz H."/>
            <person name="Taylor A."/>
            <person name="Grigoriev I.V."/>
            <person name="Nagy L.G."/>
            <person name="Martin F."/>
            <person name="Kauserud H."/>
        </authorList>
    </citation>
    <scope>NUCLEOTIDE SEQUENCE</scope>
    <source>
        <strain evidence="3">9284</strain>
    </source>
</reference>
<evidence type="ECO:0000256" key="2">
    <source>
        <dbReference type="SAM" id="SignalP"/>
    </source>
</evidence>